<keyword evidence="2" id="KW-1185">Reference proteome</keyword>
<dbReference type="AlphaFoldDB" id="A0A4C1VZE3"/>
<dbReference type="Proteomes" id="UP000299102">
    <property type="component" value="Unassembled WGS sequence"/>
</dbReference>
<accession>A0A4C1VZE3</accession>
<sequence length="86" mass="9436">MNSRQRSSTNSSSRTRRNKMLTACSHYEVETAKRDVWVDIGEGTTALAFLCYFNGLSISFPTAVRYVLAPLTSVVADATATLEPTT</sequence>
<evidence type="ECO:0000313" key="1">
    <source>
        <dbReference type="EMBL" id="GBP43619.1"/>
    </source>
</evidence>
<organism evidence="1 2">
    <name type="scientific">Eumeta variegata</name>
    <name type="common">Bagworm moth</name>
    <name type="synonym">Eumeta japonica</name>
    <dbReference type="NCBI Taxonomy" id="151549"/>
    <lineage>
        <taxon>Eukaryota</taxon>
        <taxon>Metazoa</taxon>
        <taxon>Ecdysozoa</taxon>
        <taxon>Arthropoda</taxon>
        <taxon>Hexapoda</taxon>
        <taxon>Insecta</taxon>
        <taxon>Pterygota</taxon>
        <taxon>Neoptera</taxon>
        <taxon>Endopterygota</taxon>
        <taxon>Lepidoptera</taxon>
        <taxon>Glossata</taxon>
        <taxon>Ditrysia</taxon>
        <taxon>Tineoidea</taxon>
        <taxon>Psychidae</taxon>
        <taxon>Oiketicinae</taxon>
        <taxon>Eumeta</taxon>
    </lineage>
</organism>
<proteinExistence type="predicted"/>
<gene>
    <name evidence="1" type="ORF">EVAR_32185_1</name>
</gene>
<comment type="caution">
    <text evidence="1">The sequence shown here is derived from an EMBL/GenBank/DDBJ whole genome shotgun (WGS) entry which is preliminary data.</text>
</comment>
<name>A0A4C1VZE3_EUMVA</name>
<reference evidence="1 2" key="1">
    <citation type="journal article" date="2019" name="Commun. Biol.">
        <title>The bagworm genome reveals a unique fibroin gene that provides high tensile strength.</title>
        <authorList>
            <person name="Kono N."/>
            <person name="Nakamura H."/>
            <person name="Ohtoshi R."/>
            <person name="Tomita M."/>
            <person name="Numata K."/>
            <person name="Arakawa K."/>
        </authorList>
    </citation>
    <scope>NUCLEOTIDE SEQUENCE [LARGE SCALE GENOMIC DNA]</scope>
</reference>
<dbReference type="EMBL" id="BGZK01000439">
    <property type="protein sequence ID" value="GBP43619.1"/>
    <property type="molecule type" value="Genomic_DNA"/>
</dbReference>
<protein>
    <submittedName>
        <fullName evidence="1">Uncharacterized protein</fullName>
    </submittedName>
</protein>
<evidence type="ECO:0000313" key="2">
    <source>
        <dbReference type="Proteomes" id="UP000299102"/>
    </source>
</evidence>